<keyword evidence="3" id="KW-1185">Reference proteome</keyword>
<feature type="compositionally biased region" description="Basic and acidic residues" evidence="1">
    <location>
        <begin position="203"/>
        <end position="213"/>
    </location>
</feature>
<dbReference type="Proteomes" id="UP001626550">
    <property type="component" value="Unassembled WGS sequence"/>
</dbReference>
<protein>
    <submittedName>
        <fullName evidence="2">Uncharacterized protein</fullName>
    </submittedName>
</protein>
<gene>
    <name evidence="2" type="ORF">Ciccas_005550</name>
</gene>
<reference evidence="2 3" key="1">
    <citation type="submission" date="2024-11" db="EMBL/GenBank/DDBJ databases">
        <title>Adaptive evolution of stress response genes in parasites aligns with host niche diversity.</title>
        <authorList>
            <person name="Hahn C."/>
            <person name="Resl P."/>
        </authorList>
    </citation>
    <scope>NUCLEOTIDE SEQUENCE [LARGE SCALE GENOMIC DNA]</scope>
    <source>
        <strain evidence="2">EGGRZ-B1_66</strain>
        <tissue evidence="2">Body</tissue>
    </source>
</reference>
<evidence type="ECO:0000313" key="2">
    <source>
        <dbReference type="EMBL" id="KAL3315811.1"/>
    </source>
</evidence>
<accession>A0ABD2Q8B1</accession>
<evidence type="ECO:0000313" key="3">
    <source>
        <dbReference type="Proteomes" id="UP001626550"/>
    </source>
</evidence>
<name>A0ABD2Q8B1_9PLAT</name>
<dbReference type="EMBL" id="JBJKFK010000659">
    <property type="protein sequence ID" value="KAL3315811.1"/>
    <property type="molecule type" value="Genomic_DNA"/>
</dbReference>
<organism evidence="2 3">
    <name type="scientific">Cichlidogyrus casuarinus</name>
    <dbReference type="NCBI Taxonomy" id="1844966"/>
    <lineage>
        <taxon>Eukaryota</taxon>
        <taxon>Metazoa</taxon>
        <taxon>Spiralia</taxon>
        <taxon>Lophotrochozoa</taxon>
        <taxon>Platyhelminthes</taxon>
        <taxon>Monogenea</taxon>
        <taxon>Monopisthocotylea</taxon>
        <taxon>Dactylogyridea</taxon>
        <taxon>Ancyrocephalidae</taxon>
        <taxon>Cichlidogyrus</taxon>
    </lineage>
</organism>
<proteinExistence type="predicted"/>
<comment type="caution">
    <text evidence="2">The sequence shown here is derived from an EMBL/GenBank/DDBJ whole genome shotgun (WGS) entry which is preliminary data.</text>
</comment>
<evidence type="ECO:0000256" key="1">
    <source>
        <dbReference type="SAM" id="MobiDB-lite"/>
    </source>
</evidence>
<feature type="region of interest" description="Disordered" evidence="1">
    <location>
        <begin position="197"/>
        <end position="226"/>
    </location>
</feature>
<sequence length="278" mass="30346">MTICLQINDPLVEYTETTRREYNKSRLLKRDRELKQYNEVVDLAGSSGFQIQALDEKSAVPNPTMMLIDGANTFFYAQAHASVNNVNTETVNFEQDIITQSLRTANQTTDLGEGQNQLSAFMPPEQTASNLYLQPYQVDSNVGQYNLFSVMTPNTTSNAFHAFVSGGGGNSFLTQLTASSAAAQVSTGPTILINTVYPSQETEEPKENSDSSNKRPAAPDQQVPEKVSKVVAQDNAVELKSMSASLTLNSILESEQKNAGKVHQQVSVNLSIPSDKLV</sequence>
<dbReference type="AlphaFoldDB" id="A0ABD2Q8B1"/>